<evidence type="ECO:0000256" key="3">
    <source>
        <dbReference type="ARBA" id="ARBA00023002"/>
    </source>
</evidence>
<organism evidence="8 9">
    <name type="scientific">Leuconostoc gasicomitatum</name>
    <dbReference type="NCBI Taxonomy" id="115778"/>
    <lineage>
        <taxon>Bacteria</taxon>
        <taxon>Bacillati</taxon>
        <taxon>Bacillota</taxon>
        <taxon>Bacilli</taxon>
        <taxon>Lactobacillales</taxon>
        <taxon>Lactobacillaceae</taxon>
        <taxon>Leuconostoc</taxon>
        <taxon>Leuconostoc gelidum group</taxon>
    </lineage>
</organism>
<evidence type="ECO:0000256" key="6">
    <source>
        <dbReference type="PIRSR" id="PIRSR000097-3"/>
    </source>
</evidence>
<dbReference type="InterPro" id="IPR018170">
    <property type="entry name" value="Aldo/ket_reductase_CS"/>
</dbReference>
<feature type="binding site" evidence="5">
    <location>
        <position position="107"/>
    </location>
    <ligand>
        <name>substrate</name>
    </ligand>
</feature>
<evidence type="ECO:0000313" key="8">
    <source>
        <dbReference type="EMBL" id="MBZ5962897.1"/>
    </source>
</evidence>
<protein>
    <submittedName>
        <fullName evidence="8">Aldo/keto reductase</fullName>
    </submittedName>
</protein>
<dbReference type="AlphaFoldDB" id="A0A9Q3XVS9"/>
<dbReference type="InterPro" id="IPR036812">
    <property type="entry name" value="NAD(P)_OxRdtase_dom_sf"/>
</dbReference>
<keyword evidence="2" id="KW-0521">NADP</keyword>
<dbReference type="InterPro" id="IPR020471">
    <property type="entry name" value="AKR"/>
</dbReference>
<dbReference type="InterPro" id="IPR023210">
    <property type="entry name" value="NADP_OxRdtase_dom"/>
</dbReference>
<dbReference type="PROSITE" id="PS00063">
    <property type="entry name" value="ALDOKETO_REDUCTASE_3"/>
    <property type="match status" value="1"/>
</dbReference>
<dbReference type="PRINTS" id="PR00069">
    <property type="entry name" value="ALDKETRDTASE"/>
</dbReference>
<comment type="caution">
    <text evidence="8">The sequence shown here is derived from an EMBL/GenBank/DDBJ whole genome shotgun (WGS) entry which is preliminary data.</text>
</comment>
<dbReference type="PIRSF" id="PIRSF000097">
    <property type="entry name" value="AKR"/>
    <property type="match status" value="1"/>
</dbReference>
<dbReference type="EMBL" id="JAHBFI010000018">
    <property type="protein sequence ID" value="MBZ5962897.1"/>
    <property type="molecule type" value="Genomic_DNA"/>
</dbReference>
<evidence type="ECO:0000256" key="2">
    <source>
        <dbReference type="ARBA" id="ARBA00022857"/>
    </source>
</evidence>
<sequence length="285" mass="32939">MEYFTFENGVKIPKLGFGVFQINDLKQTEETVEKAINKGYRLFDTAAAYGNESAVGLAINKSSIPREDFFITTKLWIQDYSYENAKKAIDNTLQKMQLEYLDLYLLHQPYGDVFGAWRALEEAHKNGKIRAIGVSNFEPFQLENLSLFNDIKPMVNQIEINPWEQNKKTVAYNQENGILSEAWAPFAEGKNNLFSNKSLQEIADVHSKNVGQVVLRWLLQRDIIVIPKTIHENRMIENINVFDFELTDSEMAQISDLDLKQSQFFDHQDPKAVQRLYNLPYSSVR</sequence>
<dbReference type="PANTHER" id="PTHR43827">
    <property type="entry name" value="2,5-DIKETO-D-GLUCONIC ACID REDUCTASE"/>
    <property type="match status" value="1"/>
</dbReference>
<dbReference type="GO" id="GO:0016616">
    <property type="term" value="F:oxidoreductase activity, acting on the CH-OH group of donors, NAD or NADP as acceptor"/>
    <property type="evidence" value="ECO:0007669"/>
    <property type="project" value="UniProtKB-ARBA"/>
</dbReference>
<feature type="active site" description="Proton donor" evidence="4">
    <location>
        <position position="49"/>
    </location>
</feature>
<evidence type="ECO:0000256" key="4">
    <source>
        <dbReference type="PIRSR" id="PIRSR000097-1"/>
    </source>
</evidence>
<dbReference type="RefSeq" id="WP_224144241.1">
    <property type="nucleotide sequence ID" value="NZ_CBCPIF010000001.1"/>
</dbReference>
<evidence type="ECO:0000256" key="5">
    <source>
        <dbReference type="PIRSR" id="PIRSR000097-2"/>
    </source>
</evidence>
<dbReference type="Pfam" id="PF00248">
    <property type="entry name" value="Aldo_ket_red"/>
    <property type="match status" value="1"/>
</dbReference>
<feature type="domain" description="NADP-dependent oxidoreductase" evidence="7">
    <location>
        <begin position="14"/>
        <end position="257"/>
    </location>
</feature>
<dbReference type="SUPFAM" id="SSF51430">
    <property type="entry name" value="NAD(P)-linked oxidoreductase"/>
    <property type="match status" value="1"/>
</dbReference>
<gene>
    <name evidence="8" type="ORF">KIJ12_07045</name>
</gene>
<feature type="site" description="Lowers pKa of active site Tyr" evidence="6">
    <location>
        <position position="74"/>
    </location>
</feature>
<dbReference type="FunFam" id="3.20.20.100:FF:000015">
    <property type="entry name" value="Oxidoreductase, aldo/keto reductase family"/>
    <property type="match status" value="1"/>
</dbReference>
<name>A0A9Q3XVS9_9LACO</name>
<accession>A0A9Q3XVS9</accession>
<dbReference type="Proteomes" id="UP000752647">
    <property type="component" value="Unassembled WGS sequence"/>
</dbReference>
<dbReference type="PANTHER" id="PTHR43827:SF3">
    <property type="entry name" value="NADP-DEPENDENT OXIDOREDUCTASE DOMAIN-CONTAINING PROTEIN"/>
    <property type="match status" value="1"/>
</dbReference>
<proteinExistence type="inferred from homology"/>
<reference evidence="8" key="1">
    <citation type="submission" date="2021-05" db="EMBL/GenBank/DDBJ databases">
        <title>Pangenome of Leuconostoc gelidum warrants species status for Leuconostoc gelidum subsp. gasicomitatum.</title>
        <authorList>
            <person name="Johansson P."/>
            <person name="Sade E."/>
            <person name="Hultman J."/>
            <person name="Auvinen P."/>
            <person name="Bjorkroth J."/>
        </authorList>
    </citation>
    <scope>NUCLEOTIDE SEQUENCE</scope>
    <source>
        <strain evidence="8">A.21.4</strain>
    </source>
</reference>
<dbReference type="Gene3D" id="3.20.20.100">
    <property type="entry name" value="NADP-dependent oxidoreductase domain"/>
    <property type="match status" value="1"/>
</dbReference>
<evidence type="ECO:0000259" key="7">
    <source>
        <dbReference type="Pfam" id="PF00248"/>
    </source>
</evidence>
<keyword evidence="3" id="KW-0560">Oxidoreductase</keyword>
<comment type="similarity">
    <text evidence="1">Belongs to the aldo/keto reductase family.</text>
</comment>
<dbReference type="CDD" id="cd19133">
    <property type="entry name" value="AKR_AKR5F1"/>
    <property type="match status" value="1"/>
</dbReference>
<dbReference type="PROSITE" id="PS00798">
    <property type="entry name" value="ALDOKETO_REDUCTASE_1"/>
    <property type="match status" value="1"/>
</dbReference>
<evidence type="ECO:0000313" key="9">
    <source>
        <dbReference type="Proteomes" id="UP000752647"/>
    </source>
</evidence>
<evidence type="ECO:0000256" key="1">
    <source>
        <dbReference type="ARBA" id="ARBA00007905"/>
    </source>
</evidence>
<dbReference type="PROSITE" id="PS00062">
    <property type="entry name" value="ALDOKETO_REDUCTASE_2"/>
    <property type="match status" value="1"/>
</dbReference>